<feature type="domain" description="RsdA/BaiN/AoA(So)-like Rossmann fold-like" evidence="5">
    <location>
        <begin position="5"/>
        <end position="408"/>
    </location>
</feature>
<dbReference type="Gene3D" id="2.40.30.10">
    <property type="entry name" value="Translation factors"/>
    <property type="match status" value="1"/>
</dbReference>
<evidence type="ECO:0000256" key="1">
    <source>
        <dbReference type="ARBA" id="ARBA00001974"/>
    </source>
</evidence>
<dbReference type="InterPro" id="IPR023166">
    <property type="entry name" value="BaiN-like_dom_sf"/>
</dbReference>
<sequence length="416" mass="45091">MKKNKVIVVGAGAAGMMAAGQAALAGAETILIEKMRRPGLKLAITGKGRCNLTNSAEIPEFIGHFGRNGRFLRQSFHRFFNTELCDFFKKQGLKLTTERGGRVFPSDGKAQHVVTVMTDWLKQCGVKIIRDAPVDHLIVDDGVIRGVGYGSRKLLGDAVILATGGASYPATGSSGDGYALVEPLGHTIETIRPALVPLIAEPEICGRMDGLNLRNINASLYVGGKKAAQDFGELVFHKHGVTGPVILTLSLQAVDALRADKAVELVLDLKPALDDKKLDARLLRDFAKRNKEELSSILRGLLPREMVEVCLDLTGISPQRLGQDVTADERKRLRVWLKNFRLTVTDHRPFKEAIVTAGGIRLKEVDPRTMESRKVKGLYLIGELLDLQADTGGYNLQAAFSTGFVAGQSAAAVETT</sequence>
<evidence type="ECO:0000256" key="4">
    <source>
        <dbReference type="SAM" id="SignalP"/>
    </source>
</evidence>
<reference evidence="7" key="1">
    <citation type="submission" date="2006-05" db="EMBL/GenBank/DDBJ databases">
        <title>Annotation of the draft genome assembly of Desulfuromonas acetoxidans DSM 684.</title>
        <authorList>
            <consortium name="US DOE Joint Genome Institute (JGI-ORNL)"/>
            <person name="Larimer F."/>
            <person name="Land M."/>
            <person name="Hauser L."/>
        </authorList>
    </citation>
    <scope>NUCLEOTIDE SEQUENCE [LARGE SCALE GENOMIC DNA]</scope>
    <source>
        <strain evidence="7">DSM 684</strain>
    </source>
</reference>
<dbReference type="Pfam" id="PF22780">
    <property type="entry name" value="HI0933_like_1st"/>
    <property type="match status" value="1"/>
</dbReference>
<dbReference type="SUPFAM" id="SSF160996">
    <property type="entry name" value="HI0933 insert domain-like"/>
    <property type="match status" value="1"/>
</dbReference>
<dbReference type="PRINTS" id="PR00368">
    <property type="entry name" value="FADPNR"/>
</dbReference>
<reference evidence="7" key="2">
    <citation type="submission" date="2006-05" db="EMBL/GenBank/DDBJ databases">
        <title>Sequencing of the draft genome and assembly of Desulfuromonas acetoxidans DSM 684.</title>
        <authorList>
            <consortium name="US DOE Joint Genome Institute (JGI-PGF)"/>
            <person name="Copeland A."/>
            <person name="Lucas S."/>
            <person name="Lapidus A."/>
            <person name="Barry K."/>
            <person name="Detter J.C."/>
            <person name="Glavina del Rio T."/>
            <person name="Hammon N."/>
            <person name="Israni S."/>
            <person name="Dalin E."/>
            <person name="Tice H."/>
            <person name="Bruce D."/>
            <person name="Pitluck S."/>
            <person name="Richardson P."/>
        </authorList>
    </citation>
    <scope>NUCLEOTIDE SEQUENCE [LARGE SCALE GENOMIC DNA]</scope>
    <source>
        <strain evidence="7">DSM 684</strain>
    </source>
</reference>
<dbReference type="PRINTS" id="PR00411">
    <property type="entry name" value="PNDRDTASEI"/>
</dbReference>
<evidence type="ECO:0000259" key="5">
    <source>
        <dbReference type="Pfam" id="PF03486"/>
    </source>
</evidence>
<feature type="signal peptide" evidence="4">
    <location>
        <begin position="1"/>
        <end position="22"/>
    </location>
</feature>
<feature type="domain" description="RsdA/BaiN/AoA(So)-like insert" evidence="6">
    <location>
        <begin position="192"/>
        <end position="355"/>
    </location>
</feature>
<keyword evidence="8" id="KW-1185">Reference proteome</keyword>
<protein>
    <submittedName>
        <fullName evidence="7">HI0933-like protein</fullName>
    </submittedName>
</protein>
<feature type="chain" id="PRO_5004192300" evidence="4">
    <location>
        <begin position="23"/>
        <end position="416"/>
    </location>
</feature>
<dbReference type="InterPro" id="IPR055178">
    <property type="entry name" value="RsdA/BaiN/AoA(So)-like_dom"/>
</dbReference>
<name>Q1JYF8_DESA6</name>
<comment type="cofactor">
    <cofactor evidence="1">
        <name>FAD</name>
        <dbReference type="ChEBI" id="CHEBI:57692"/>
    </cofactor>
</comment>
<keyword evidence="3" id="KW-0274">FAD</keyword>
<gene>
    <name evidence="7" type="ORF">Dace_1217</name>
</gene>
<dbReference type="PANTHER" id="PTHR42887:SF2">
    <property type="entry name" value="OS12G0638800 PROTEIN"/>
    <property type="match status" value="1"/>
</dbReference>
<dbReference type="NCBIfam" id="TIGR00275">
    <property type="entry name" value="aminoacetone oxidase family FAD-binding enzyme"/>
    <property type="match status" value="1"/>
</dbReference>
<dbReference type="Gene3D" id="3.50.50.60">
    <property type="entry name" value="FAD/NAD(P)-binding domain"/>
    <property type="match status" value="1"/>
</dbReference>
<evidence type="ECO:0000259" key="6">
    <source>
        <dbReference type="Pfam" id="PF22780"/>
    </source>
</evidence>
<dbReference type="AlphaFoldDB" id="Q1JYF8"/>
<dbReference type="PANTHER" id="PTHR42887">
    <property type="entry name" value="OS12G0638800 PROTEIN"/>
    <property type="match status" value="1"/>
</dbReference>
<dbReference type="Pfam" id="PF03486">
    <property type="entry name" value="HI0933_like"/>
    <property type="match status" value="1"/>
</dbReference>
<dbReference type="InterPro" id="IPR057661">
    <property type="entry name" value="RsdA/BaiN/AoA(So)_Rossmann"/>
</dbReference>
<dbReference type="SUPFAM" id="SSF51905">
    <property type="entry name" value="FAD/NAD(P)-binding domain"/>
    <property type="match status" value="1"/>
</dbReference>
<organism evidence="7 8">
    <name type="scientific">Desulfuromonas acetoxidans (strain DSM 684 / 11070)</name>
    <dbReference type="NCBI Taxonomy" id="281689"/>
    <lineage>
        <taxon>Bacteria</taxon>
        <taxon>Pseudomonadati</taxon>
        <taxon>Thermodesulfobacteriota</taxon>
        <taxon>Desulfuromonadia</taxon>
        <taxon>Desulfuromonadales</taxon>
        <taxon>Desulfuromonadaceae</taxon>
        <taxon>Desulfuromonas</taxon>
    </lineage>
</organism>
<accession>Q1JYF8</accession>
<evidence type="ECO:0000256" key="3">
    <source>
        <dbReference type="ARBA" id="ARBA00022827"/>
    </source>
</evidence>
<dbReference type="OrthoDB" id="9773233at2"/>
<dbReference type="Gene3D" id="1.10.8.260">
    <property type="entry name" value="HI0933 insert domain-like"/>
    <property type="match status" value="1"/>
</dbReference>
<evidence type="ECO:0000256" key="2">
    <source>
        <dbReference type="ARBA" id="ARBA00022630"/>
    </source>
</evidence>
<evidence type="ECO:0000313" key="8">
    <source>
        <dbReference type="Proteomes" id="UP000005695"/>
    </source>
</evidence>
<evidence type="ECO:0000313" key="7">
    <source>
        <dbReference type="EMBL" id="EAT15248.1"/>
    </source>
</evidence>
<dbReference type="InterPro" id="IPR036188">
    <property type="entry name" value="FAD/NAD-bd_sf"/>
</dbReference>
<comment type="caution">
    <text evidence="7">The sequence shown here is derived from an EMBL/GenBank/DDBJ whole genome shotgun (WGS) entry which is preliminary data.</text>
</comment>
<proteinExistence type="predicted"/>
<keyword evidence="4" id="KW-0732">Signal</keyword>
<keyword evidence="2" id="KW-0285">Flavoprotein</keyword>
<dbReference type="InterPro" id="IPR004792">
    <property type="entry name" value="BaiN-like"/>
</dbReference>
<dbReference type="EMBL" id="AAEW02000012">
    <property type="protein sequence ID" value="EAT15248.1"/>
    <property type="molecule type" value="Genomic_DNA"/>
</dbReference>
<dbReference type="RefSeq" id="WP_006001187.1">
    <property type="nucleotide sequence ID" value="NZ_AAEW02000012.1"/>
</dbReference>
<dbReference type="Proteomes" id="UP000005695">
    <property type="component" value="Unassembled WGS sequence"/>
</dbReference>